<keyword evidence="10" id="KW-0659">Purine metabolism</keyword>
<feature type="binding site" evidence="21">
    <location>
        <position position="297"/>
    </location>
    <ligand>
        <name>substrate</name>
    </ligand>
</feature>
<dbReference type="GO" id="GO:0016600">
    <property type="term" value="C:flotillin complex"/>
    <property type="evidence" value="ECO:0007669"/>
    <property type="project" value="TreeGrafter"/>
</dbReference>
<dbReference type="AlphaFoldDB" id="A0A2I0TXF1"/>
<dbReference type="GO" id="GO:0016342">
    <property type="term" value="C:catenin complex"/>
    <property type="evidence" value="ECO:0007669"/>
    <property type="project" value="TreeGrafter"/>
</dbReference>
<dbReference type="GO" id="GO:0006144">
    <property type="term" value="P:purine nucleobase metabolic process"/>
    <property type="evidence" value="ECO:0007669"/>
    <property type="project" value="UniProtKB-KW"/>
</dbReference>
<keyword evidence="9" id="KW-1003">Cell membrane</keyword>
<dbReference type="GO" id="GO:0044331">
    <property type="term" value="P:cell-cell adhesion mediated by cadherin"/>
    <property type="evidence" value="ECO:0007669"/>
    <property type="project" value="TreeGrafter"/>
</dbReference>
<dbReference type="GO" id="GO:0005777">
    <property type="term" value="C:peroxisome"/>
    <property type="evidence" value="ECO:0007669"/>
    <property type="project" value="UniProtKB-SubCell"/>
</dbReference>
<evidence type="ECO:0000256" key="20">
    <source>
        <dbReference type="ARBA" id="ARBA00082459"/>
    </source>
</evidence>
<dbReference type="PRINTS" id="PR00205">
    <property type="entry name" value="CADHERIN"/>
</dbReference>
<reference evidence="26" key="2">
    <citation type="submission" date="2017-12" db="EMBL/GenBank/DDBJ databases">
        <title>Genome sequence of the Bar-tailed Godwit (Limosa lapponica baueri).</title>
        <authorList>
            <person name="Lima N.C.B."/>
            <person name="Parody-Merino A.M."/>
            <person name="Battley P.F."/>
            <person name="Fidler A.E."/>
            <person name="Prosdocimi F."/>
        </authorList>
    </citation>
    <scope>NUCLEOTIDE SEQUENCE [LARGE SCALE GENOMIC DNA]</scope>
</reference>
<evidence type="ECO:0000256" key="5">
    <source>
        <dbReference type="ARBA" id="ARBA00009850"/>
    </source>
</evidence>
<feature type="domain" description="Cadherin" evidence="24">
    <location>
        <begin position="139"/>
        <end position="241"/>
    </location>
</feature>
<evidence type="ECO:0000256" key="6">
    <source>
        <dbReference type="ARBA" id="ARBA00011881"/>
    </source>
</evidence>
<name>A0A2I0TXF1_LIMLA</name>
<feature type="binding site" evidence="21">
    <location>
        <position position="257"/>
    </location>
    <ligand>
        <name>substrate</name>
    </ligand>
</feature>
<evidence type="ECO:0000313" key="26">
    <source>
        <dbReference type="Proteomes" id="UP000233556"/>
    </source>
</evidence>
<evidence type="ECO:0000256" key="7">
    <source>
        <dbReference type="ARBA" id="ARBA00012609"/>
    </source>
</evidence>
<dbReference type="SUPFAM" id="SSF49472">
    <property type="entry name" value="Transthyretin (synonym: prealbumin)"/>
    <property type="match status" value="1"/>
</dbReference>
<evidence type="ECO:0000313" key="25">
    <source>
        <dbReference type="EMBL" id="PKU38459.1"/>
    </source>
</evidence>
<dbReference type="PANTHER" id="PTHR24027">
    <property type="entry name" value="CADHERIN-23"/>
    <property type="match status" value="1"/>
</dbReference>
<comment type="subunit">
    <text evidence="6">Homotetramer.</text>
</comment>
<dbReference type="InterPro" id="IPR000895">
    <property type="entry name" value="Transthyretin/HIU_hydrolase"/>
</dbReference>
<dbReference type="GO" id="GO:0008013">
    <property type="term" value="F:beta-catenin binding"/>
    <property type="evidence" value="ECO:0007669"/>
    <property type="project" value="TreeGrafter"/>
</dbReference>
<evidence type="ECO:0000256" key="4">
    <source>
        <dbReference type="ARBA" id="ARBA00004275"/>
    </source>
</evidence>
<dbReference type="CDD" id="cd00031">
    <property type="entry name" value="CA_like"/>
    <property type="match status" value="1"/>
</dbReference>
<dbReference type="GO" id="GO:0000902">
    <property type="term" value="P:cell morphogenesis"/>
    <property type="evidence" value="ECO:0007669"/>
    <property type="project" value="TreeGrafter"/>
</dbReference>
<dbReference type="InterPro" id="IPR020894">
    <property type="entry name" value="Cadherin_CS"/>
</dbReference>
<dbReference type="OrthoDB" id="10265230at2759"/>
<evidence type="ECO:0000256" key="14">
    <source>
        <dbReference type="ARBA" id="ARBA00022837"/>
    </source>
</evidence>
<dbReference type="SMART" id="SM00112">
    <property type="entry name" value="CA"/>
    <property type="match status" value="2"/>
</dbReference>
<keyword evidence="11" id="KW-0479">Metal-binding</keyword>
<keyword evidence="14 22" id="KW-0106">Calcium</keyword>
<gene>
    <name evidence="25" type="ORF">llap_11230</name>
</gene>
<dbReference type="FunFam" id="2.60.40.60:FF:000011">
    <property type="entry name" value="Cadherin 1"/>
    <property type="match status" value="1"/>
</dbReference>
<dbReference type="SUPFAM" id="SSF49313">
    <property type="entry name" value="Cadherin-like"/>
    <property type="match status" value="2"/>
</dbReference>
<evidence type="ECO:0000256" key="23">
    <source>
        <dbReference type="SAM" id="SignalP"/>
    </source>
</evidence>
<organism evidence="25 26">
    <name type="scientific">Limosa lapponica baueri</name>
    <dbReference type="NCBI Taxonomy" id="1758121"/>
    <lineage>
        <taxon>Eukaryota</taxon>
        <taxon>Metazoa</taxon>
        <taxon>Chordata</taxon>
        <taxon>Craniata</taxon>
        <taxon>Vertebrata</taxon>
        <taxon>Euteleostomi</taxon>
        <taxon>Archelosauria</taxon>
        <taxon>Archosauria</taxon>
        <taxon>Dinosauria</taxon>
        <taxon>Saurischia</taxon>
        <taxon>Theropoda</taxon>
        <taxon>Coelurosauria</taxon>
        <taxon>Aves</taxon>
        <taxon>Neognathae</taxon>
        <taxon>Neoaves</taxon>
        <taxon>Charadriiformes</taxon>
        <taxon>Scolopacidae</taxon>
        <taxon>Limosa</taxon>
    </lineage>
</organism>
<dbReference type="GO" id="GO:0005509">
    <property type="term" value="F:calcium ion binding"/>
    <property type="evidence" value="ECO:0007669"/>
    <property type="project" value="UniProtKB-UniRule"/>
</dbReference>
<dbReference type="InterPro" id="IPR015919">
    <property type="entry name" value="Cadherin-like_sf"/>
</dbReference>
<dbReference type="GO" id="GO:0005912">
    <property type="term" value="C:adherens junction"/>
    <property type="evidence" value="ECO:0007669"/>
    <property type="project" value="TreeGrafter"/>
</dbReference>
<dbReference type="InterPro" id="IPR023416">
    <property type="entry name" value="Transthyretin/HIU_hydrolase_d"/>
</dbReference>
<dbReference type="GO" id="GO:0043296">
    <property type="term" value="C:apical junction complex"/>
    <property type="evidence" value="ECO:0007669"/>
    <property type="project" value="TreeGrafter"/>
</dbReference>
<dbReference type="NCBIfam" id="TIGR02962">
    <property type="entry name" value="hdxy_isourate"/>
    <property type="match status" value="1"/>
</dbReference>
<comment type="catalytic activity">
    <reaction evidence="1">
        <text>5-hydroxyisourate + H2O = 5-hydroxy-2-oxo-4-ureido-2,5-dihydro-1H-imidazole-5-carboxylate + H(+)</text>
        <dbReference type="Rhea" id="RHEA:23736"/>
        <dbReference type="ChEBI" id="CHEBI:15377"/>
        <dbReference type="ChEBI" id="CHEBI:15378"/>
        <dbReference type="ChEBI" id="CHEBI:18072"/>
        <dbReference type="ChEBI" id="CHEBI:58639"/>
        <dbReference type="EC" id="3.5.2.17"/>
    </reaction>
</comment>
<evidence type="ECO:0000256" key="13">
    <source>
        <dbReference type="ARBA" id="ARBA00022801"/>
    </source>
</evidence>
<dbReference type="InterPro" id="IPR023418">
    <property type="entry name" value="Thyroxine_BS"/>
</dbReference>
<comment type="similarity">
    <text evidence="5">Belongs to the transthyretin family. 5-hydroxyisourate hydrolase subfamily.</text>
</comment>
<dbReference type="GO" id="GO:0007416">
    <property type="term" value="P:synapse assembly"/>
    <property type="evidence" value="ECO:0007669"/>
    <property type="project" value="TreeGrafter"/>
</dbReference>
<dbReference type="SMART" id="SM00095">
    <property type="entry name" value="TR_THY"/>
    <property type="match status" value="1"/>
</dbReference>
<dbReference type="FunFam" id="2.60.40.180:FF:000004">
    <property type="entry name" value="5-hydroxyisourate hydrolase"/>
    <property type="match status" value="1"/>
</dbReference>
<evidence type="ECO:0000256" key="22">
    <source>
        <dbReference type="PROSITE-ProRule" id="PRU00043"/>
    </source>
</evidence>
<dbReference type="CDD" id="cd05822">
    <property type="entry name" value="TLP_HIUase"/>
    <property type="match status" value="1"/>
</dbReference>
<accession>A0A2I0TXF1</accession>
<dbReference type="InterPro" id="IPR036817">
    <property type="entry name" value="Transthyretin/HIU_hydrolase_sf"/>
</dbReference>
<proteinExistence type="inferred from homology"/>
<keyword evidence="15" id="KW-0130">Cell adhesion</keyword>
<dbReference type="PROSITE" id="PS50268">
    <property type="entry name" value="CADHERIN_2"/>
    <property type="match status" value="2"/>
</dbReference>
<dbReference type="CDD" id="cd11304">
    <property type="entry name" value="Cadherin_repeat"/>
    <property type="match status" value="1"/>
</dbReference>
<dbReference type="PANTHER" id="PTHR24027:SF319">
    <property type="entry name" value="CADHERIN-1"/>
    <property type="match status" value="1"/>
</dbReference>
<evidence type="ECO:0000256" key="10">
    <source>
        <dbReference type="ARBA" id="ARBA00022631"/>
    </source>
</evidence>
<evidence type="ECO:0000256" key="19">
    <source>
        <dbReference type="ARBA" id="ARBA00060539"/>
    </source>
</evidence>
<evidence type="ECO:0000256" key="18">
    <source>
        <dbReference type="ARBA" id="ARBA00023180"/>
    </source>
</evidence>
<dbReference type="Pfam" id="PF00028">
    <property type="entry name" value="Cadherin"/>
    <property type="match status" value="2"/>
</dbReference>
<feature type="chain" id="PRO_5014140371" description="5-hydroxyisourate hydrolase" evidence="23">
    <location>
        <begin position="20"/>
        <end position="364"/>
    </location>
</feature>
<comment type="function">
    <text evidence="2">Catalyzes the hydrolysis of 5-hydroxyisourate (HIU) to 2-oxo-4-hydroxy-4-carboxy-5-ureidoimidazoline (OHCU).</text>
</comment>
<keyword evidence="18" id="KW-0325">Glycoprotein</keyword>
<dbReference type="PRINTS" id="PR00189">
    <property type="entry name" value="TRNSTHYRETIN"/>
</dbReference>
<dbReference type="InterPro" id="IPR014306">
    <property type="entry name" value="Hydroxyisourate_hydrolase"/>
</dbReference>
<dbReference type="PROSITE" id="PS00232">
    <property type="entry name" value="CADHERIN_1"/>
    <property type="match status" value="1"/>
</dbReference>
<feature type="binding site" evidence="21">
    <location>
        <position position="361"/>
    </location>
    <ligand>
        <name>substrate</name>
    </ligand>
</feature>
<dbReference type="FunFam" id="2.60.40.60:FF:000022">
    <property type="entry name" value="Cadherin 2"/>
    <property type="match status" value="1"/>
</dbReference>
<keyword evidence="17" id="KW-0576">Peroxisome</keyword>
<evidence type="ECO:0000256" key="3">
    <source>
        <dbReference type="ARBA" id="ARBA00004236"/>
    </source>
</evidence>
<dbReference type="InterPro" id="IPR039808">
    <property type="entry name" value="Cadherin"/>
</dbReference>
<dbReference type="GO" id="GO:0034332">
    <property type="term" value="P:adherens junction organization"/>
    <property type="evidence" value="ECO:0007669"/>
    <property type="project" value="TreeGrafter"/>
</dbReference>
<dbReference type="InterPro" id="IPR002126">
    <property type="entry name" value="Cadherin-like_dom"/>
</dbReference>
<dbReference type="GO" id="GO:0016339">
    <property type="term" value="P:calcium-dependent cell-cell adhesion via plasma membrane cell adhesion molecules"/>
    <property type="evidence" value="ECO:0007669"/>
    <property type="project" value="TreeGrafter"/>
</dbReference>
<sequence>MSPCTFALLLLLLLPDTAPNVLTFPKPSHGLRRQKRDWVIPPINCPENDRGPFPKKVVQIKSNKDKEIKVFYSITGQGADSYPVGVFTIERETGWLEVTKPLDREEIDKYIVTNGQSVEDPMEIIITVVDQNDNAPVFTEAVFHGTVLEGAEPGTPVLQVLATDADDAVNSKNGAVAYSILRQRPDHPQPHMFAINSNTGVISVATAGLVAQVVPEYTLEIQAADLEGYGLQATATVLIKVQAEGMSETGNGSLTTHVLNTVTGLPASSLTVRLAQLQEPGPQWTELVERWTDHDGRCPPLLASGQAKAGTYKLRFETAAYWQGLGHTSFYPFVEVVFTITDPAQKLHIPLLISPYSYTTYRGS</sequence>
<evidence type="ECO:0000256" key="9">
    <source>
        <dbReference type="ARBA" id="ARBA00022475"/>
    </source>
</evidence>
<dbReference type="GO" id="GO:0045296">
    <property type="term" value="F:cadherin binding"/>
    <property type="evidence" value="ECO:0007669"/>
    <property type="project" value="TreeGrafter"/>
</dbReference>
<protein>
    <recommendedName>
        <fullName evidence="8">5-hydroxyisourate hydrolase</fullName>
        <ecNumber evidence="7">3.5.2.17</ecNumber>
    </recommendedName>
    <alternativeName>
        <fullName evidence="20">Transthyretin-related protein</fullName>
    </alternativeName>
</protein>
<dbReference type="Gene3D" id="2.60.40.60">
    <property type="entry name" value="Cadherins"/>
    <property type="match status" value="2"/>
</dbReference>
<comment type="subcellular location">
    <subcellularLocation>
        <location evidence="3">Cell membrane</location>
    </subcellularLocation>
    <subcellularLocation>
        <location evidence="4">Peroxisome</location>
    </subcellularLocation>
</comment>
<evidence type="ECO:0000256" key="11">
    <source>
        <dbReference type="ARBA" id="ARBA00022723"/>
    </source>
</evidence>
<dbReference type="Proteomes" id="UP000233556">
    <property type="component" value="Unassembled WGS sequence"/>
</dbReference>
<evidence type="ECO:0000256" key="2">
    <source>
        <dbReference type="ARBA" id="ARBA00002704"/>
    </source>
</evidence>
<reference evidence="26" key="1">
    <citation type="submission" date="2017-11" db="EMBL/GenBank/DDBJ databases">
        <authorList>
            <person name="Lima N.C."/>
            <person name="Parody-Merino A.M."/>
            <person name="Battley P.F."/>
            <person name="Fidler A.E."/>
            <person name="Prosdocimi F."/>
        </authorList>
    </citation>
    <scope>NUCLEOTIDE SEQUENCE [LARGE SCALE GENOMIC DNA]</scope>
</reference>
<evidence type="ECO:0000256" key="12">
    <source>
        <dbReference type="ARBA" id="ARBA00022737"/>
    </source>
</evidence>
<dbReference type="EC" id="3.5.2.17" evidence="7"/>
<evidence type="ECO:0000256" key="15">
    <source>
        <dbReference type="ARBA" id="ARBA00022889"/>
    </source>
</evidence>
<dbReference type="GO" id="GO:0007043">
    <property type="term" value="P:cell-cell junction assembly"/>
    <property type="evidence" value="ECO:0007669"/>
    <property type="project" value="TreeGrafter"/>
</dbReference>
<dbReference type="PROSITE" id="PS00768">
    <property type="entry name" value="TRANSTHYRETIN_1"/>
    <property type="match status" value="1"/>
</dbReference>
<dbReference type="GO" id="GO:0033971">
    <property type="term" value="F:hydroxyisourate hydrolase activity"/>
    <property type="evidence" value="ECO:0007669"/>
    <property type="project" value="UniProtKB-EC"/>
</dbReference>
<evidence type="ECO:0000256" key="17">
    <source>
        <dbReference type="ARBA" id="ARBA00023140"/>
    </source>
</evidence>
<comment type="pathway">
    <text evidence="19">Purine metabolism; urate degradation; (S)-allantoin from urate: step 2/3.</text>
</comment>
<dbReference type="Pfam" id="PF00576">
    <property type="entry name" value="Transthyretin"/>
    <property type="match status" value="1"/>
</dbReference>
<evidence type="ECO:0000256" key="16">
    <source>
        <dbReference type="ARBA" id="ARBA00023136"/>
    </source>
</evidence>
<feature type="domain" description="Cadherin" evidence="24">
    <location>
        <begin position="62"/>
        <end position="138"/>
    </location>
</feature>
<dbReference type="GO" id="GO:0016477">
    <property type="term" value="P:cell migration"/>
    <property type="evidence" value="ECO:0007669"/>
    <property type="project" value="TreeGrafter"/>
</dbReference>
<keyword evidence="12" id="KW-0677">Repeat</keyword>
<feature type="signal peptide" evidence="23">
    <location>
        <begin position="1"/>
        <end position="19"/>
    </location>
</feature>
<dbReference type="EMBL" id="KZ506739">
    <property type="protein sequence ID" value="PKU38459.1"/>
    <property type="molecule type" value="Genomic_DNA"/>
</dbReference>
<dbReference type="Gene3D" id="2.60.40.180">
    <property type="entry name" value="Transthyretin/hydroxyisourate hydrolase domain"/>
    <property type="match status" value="1"/>
</dbReference>
<evidence type="ECO:0000259" key="24">
    <source>
        <dbReference type="PROSITE" id="PS50268"/>
    </source>
</evidence>
<evidence type="ECO:0000256" key="21">
    <source>
        <dbReference type="PIRSR" id="PIRSR600895-51"/>
    </source>
</evidence>
<keyword evidence="13" id="KW-0378">Hydrolase</keyword>
<keyword evidence="23" id="KW-0732">Signal</keyword>
<dbReference type="GO" id="GO:0007156">
    <property type="term" value="P:homophilic cell adhesion via plasma membrane adhesion molecules"/>
    <property type="evidence" value="ECO:0007669"/>
    <property type="project" value="InterPro"/>
</dbReference>
<keyword evidence="16" id="KW-0472">Membrane</keyword>
<evidence type="ECO:0000256" key="1">
    <source>
        <dbReference type="ARBA" id="ARBA00001043"/>
    </source>
</evidence>
<evidence type="ECO:0000256" key="8">
    <source>
        <dbReference type="ARBA" id="ARBA00017539"/>
    </source>
</evidence>
<keyword evidence="26" id="KW-1185">Reference proteome</keyword>